<keyword evidence="3" id="KW-1185">Reference proteome</keyword>
<dbReference type="PANTHER" id="PTHR19879">
    <property type="entry name" value="TRANSCRIPTION INITIATION FACTOR TFIID"/>
    <property type="match status" value="1"/>
</dbReference>
<dbReference type="PROSITE" id="PS50294">
    <property type="entry name" value="WD_REPEATS_REGION"/>
    <property type="match status" value="1"/>
</dbReference>
<dbReference type="Pfam" id="PF00400">
    <property type="entry name" value="WD40"/>
    <property type="match status" value="2"/>
</dbReference>
<dbReference type="Proteomes" id="UP000823405">
    <property type="component" value="Unassembled WGS sequence"/>
</dbReference>
<proteinExistence type="predicted"/>
<protein>
    <recommendedName>
        <fullName evidence="4">WD40 repeat-like protein</fullName>
    </recommendedName>
</protein>
<dbReference type="AlphaFoldDB" id="A0A9P6QRB8"/>
<dbReference type="OrthoDB" id="47802at2759"/>
<evidence type="ECO:0000256" key="1">
    <source>
        <dbReference type="PROSITE-ProRule" id="PRU00221"/>
    </source>
</evidence>
<dbReference type="InterPro" id="IPR015943">
    <property type="entry name" value="WD40/YVTN_repeat-like_dom_sf"/>
</dbReference>
<dbReference type="SUPFAM" id="SSF50960">
    <property type="entry name" value="TolB, C-terminal domain"/>
    <property type="match status" value="1"/>
</dbReference>
<name>A0A9P6QRB8_9FUNG</name>
<comment type="caution">
    <text evidence="2">The sequence shown here is derived from an EMBL/GenBank/DDBJ whole genome shotgun (WGS) entry which is preliminary data.</text>
</comment>
<dbReference type="PROSITE" id="PS50082">
    <property type="entry name" value="WD_REPEATS_2"/>
    <property type="match status" value="1"/>
</dbReference>
<organism evidence="2 3">
    <name type="scientific">Linnemannia gamsii</name>
    <dbReference type="NCBI Taxonomy" id="64522"/>
    <lineage>
        <taxon>Eukaryota</taxon>
        <taxon>Fungi</taxon>
        <taxon>Fungi incertae sedis</taxon>
        <taxon>Mucoromycota</taxon>
        <taxon>Mortierellomycotina</taxon>
        <taxon>Mortierellomycetes</taxon>
        <taxon>Mortierellales</taxon>
        <taxon>Mortierellaceae</taxon>
        <taxon>Linnemannia</taxon>
    </lineage>
</organism>
<evidence type="ECO:0000313" key="3">
    <source>
        <dbReference type="Proteomes" id="UP000823405"/>
    </source>
</evidence>
<dbReference type="InterPro" id="IPR001680">
    <property type="entry name" value="WD40_rpt"/>
</dbReference>
<dbReference type="PANTHER" id="PTHR19879:SF9">
    <property type="entry name" value="TRANSCRIPTION INITIATION FACTOR TFIID SUBUNIT 5"/>
    <property type="match status" value="1"/>
</dbReference>
<sequence>MNAEFDDEPENSYINVFALAFSPTGLEVAVGDVEGRVCVYDTQTKARLRWTIFEDDKVSALAYSRNGQELAIGVDGYLSLWDQNLEAPARYLEYSCVGRVYCIAYSPCERWIAFAPTEEDTVHLCKRELTWSDAAIVEGSRDTIRAIAWNPVVPLVFVAGSADRSVRVWRISEGLGDTGAVSVDMVWGSNIGVLGAFGMVLEGIVGLDAVSRKLLVQCGAIDDTLVSELNAQGEDFGDELSVRVDE</sequence>
<evidence type="ECO:0000313" key="2">
    <source>
        <dbReference type="EMBL" id="KAG0288273.1"/>
    </source>
</evidence>
<reference evidence="2" key="1">
    <citation type="journal article" date="2020" name="Fungal Divers.">
        <title>Resolving the Mortierellaceae phylogeny through synthesis of multi-gene phylogenetics and phylogenomics.</title>
        <authorList>
            <person name="Vandepol N."/>
            <person name="Liber J."/>
            <person name="Desiro A."/>
            <person name="Na H."/>
            <person name="Kennedy M."/>
            <person name="Barry K."/>
            <person name="Grigoriev I.V."/>
            <person name="Miller A.N."/>
            <person name="O'Donnell K."/>
            <person name="Stajich J.E."/>
            <person name="Bonito G."/>
        </authorList>
    </citation>
    <scope>NUCLEOTIDE SEQUENCE</scope>
    <source>
        <strain evidence="2">NVP60</strain>
    </source>
</reference>
<accession>A0A9P6QRB8</accession>
<keyword evidence="1" id="KW-0853">WD repeat</keyword>
<gene>
    <name evidence="2" type="ORF">BGZ97_006867</name>
</gene>
<feature type="repeat" description="WD" evidence="1">
    <location>
        <begin position="137"/>
        <end position="174"/>
    </location>
</feature>
<dbReference type="EMBL" id="JAAAIN010003034">
    <property type="protein sequence ID" value="KAG0288273.1"/>
    <property type="molecule type" value="Genomic_DNA"/>
</dbReference>
<dbReference type="SMART" id="SM00320">
    <property type="entry name" value="WD40"/>
    <property type="match status" value="3"/>
</dbReference>
<evidence type="ECO:0008006" key="4">
    <source>
        <dbReference type="Google" id="ProtNLM"/>
    </source>
</evidence>
<dbReference type="Gene3D" id="2.130.10.10">
    <property type="entry name" value="YVTN repeat-like/Quinoprotein amine dehydrogenase"/>
    <property type="match status" value="1"/>
</dbReference>